<gene>
    <name evidence="2" type="ORF">GCK32_015989</name>
</gene>
<feature type="compositionally biased region" description="Basic and acidic residues" evidence="1">
    <location>
        <begin position="167"/>
        <end position="179"/>
    </location>
</feature>
<evidence type="ECO:0000313" key="3">
    <source>
        <dbReference type="Proteomes" id="UP001331761"/>
    </source>
</evidence>
<dbReference type="EMBL" id="WIXE01013131">
    <property type="protein sequence ID" value="KAK5975361.1"/>
    <property type="molecule type" value="Genomic_DNA"/>
</dbReference>
<reference evidence="2 3" key="1">
    <citation type="submission" date="2019-10" db="EMBL/GenBank/DDBJ databases">
        <title>Assembly and Annotation for the nematode Trichostrongylus colubriformis.</title>
        <authorList>
            <person name="Martin J."/>
        </authorList>
    </citation>
    <scope>NUCLEOTIDE SEQUENCE [LARGE SCALE GENOMIC DNA]</scope>
    <source>
        <strain evidence="2">G859</strain>
        <tissue evidence="2">Whole worm</tissue>
    </source>
</reference>
<feature type="region of interest" description="Disordered" evidence="1">
    <location>
        <begin position="95"/>
        <end position="179"/>
    </location>
</feature>
<dbReference type="AlphaFoldDB" id="A0AAN8IJ15"/>
<proteinExistence type="predicted"/>
<comment type="caution">
    <text evidence="2">The sequence shown here is derived from an EMBL/GenBank/DDBJ whole genome shotgun (WGS) entry which is preliminary data.</text>
</comment>
<sequence length="179" mass="21290">MIAKDTAAFIRQLEMSNPESKVSYMQSLDVSKHVKNLSVRYISTIMPTEHNLDDWIVLPLFQHGQDIPIDNDGRTAILVAHAPSLQRLLESWRERIENERRDRKERRRQQKTERREARYQKREEQRKRKQGSKAEPKDKRAKTDNQKQNREPPVLQETTNDSIATDMDMHIIKKEEPYD</sequence>
<evidence type="ECO:0000256" key="1">
    <source>
        <dbReference type="SAM" id="MobiDB-lite"/>
    </source>
</evidence>
<feature type="non-terminal residue" evidence="2">
    <location>
        <position position="179"/>
    </location>
</feature>
<accession>A0AAN8IJ15</accession>
<protein>
    <submittedName>
        <fullName evidence="2">Uncharacterized protein</fullName>
    </submittedName>
</protein>
<name>A0AAN8IJ15_TRICO</name>
<dbReference type="Proteomes" id="UP001331761">
    <property type="component" value="Unassembled WGS sequence"/>
</dbReference>
<feature type="compositionally biased region" description="Basic and acidic residues" evidence="1">
    <location>
        <begin position="110"/>
        <end position="150"/>
    </location>
</feature>
<evidence type="ECO:0000313" key="2">
    <source>
        <dbReference type="EMBL" id="KAK5975361.1"/>
    </source>
</evidence>
<organism evidence="2 3">
    <name type="scientific">Trichostrongylus colubriformis</name>
    <name type="common">Black scour worm</name>
    <dbReference type="NCBI Taxonomy" id="6319"/>
    <lineage>
        <taxon>Eukaryota</taxon>
        <taxon>Metazoa</taxon>
        <taxon>Ecdysozoa</taxon>
        <taxon>Nematoda</taxon>
        <taxon>Chromadorea</taxon>
        <taxon>Rhabditida</taxon>
        <taxon>Rhabditina</taxon>
        <taxon>Rhabditomorpha</taxon>
        <taxon>Strongyloidea</taxon>
        <taxon>Trichostrongylidae</taxon>
        <taxon>Trichostrongylus</taxon>
    </lineage>
</organism>
<keyword evidence="3" id="KW-1185">Reference proteome</keyword>